<dbReference type="FunFam" id="3.40.50.1000:FF:000028">
    <property type="entry name" value="Calcium-transporting P-type ATPase, putative"/>
    <property type="match status" value="1"/>
</dbReference>
<dbReference type="Gene3D" id="3.40.50.1000">
    <property type="entry name" value="HAD superfamily/HAD-like"/>
    <property type="match status" value="1"/>
</dbReference>
<evidence type="ECO:0000256" key="5">
    <source>
        <dbReference type="ARBA" id="ARBA00022723"/>
    </source>
</evidence>
<feature type="transmembrane region" description="Helical" evidence="13">
    <location>
        <begin position="65"/>
        <end position="83"/>
    </location>
</feature>
<feature type="transmembrane region" description="Helical" evidence="13">
    <location>
        <begin position="719"/>
        <end position="737"/>
    </location>
</feature>
<dbReference type="GO" id="GO:1902600">
    <property type="term" value="P:proton transmembrane transport"/>
    <property type="evidence" value="ECO:0007669"/>
    <property type="project" value="TreeGrafter"/>
</dbReference>
<dbReference type="InterPro" id="IPR023298">
    <property type="entry name" value="ATPase_P-typ_TM_dom_sf"/>
</dbReference>
<keyword evidence="9 13" id="KW-1133">Transmembrane helix</keyword>
<keyword evidence="10 13" id="KW-0472">Membrane</keyword>
<dbReference type="InterPro" id="IPR001757">
    <property type="entry name" value="P_typ_ATPase"/>
</dbReference>
<dbReference type="Gene3D" id="2.70.150.10">
    <property type="entry name" value="Calcium-transporting ATPase, cytoplasmic transduction domain A"/>
    <property type="match status" value="1"/>
</dbReference>
<feature type="transmembrane region" description="Helical" evidence="13">
    <location>
        <begin position="757"/>
        <end position="776"/>
    </location>
</feature>
<sequence>MGAGTVDEARTVHDLPAEEAWLLLGSDPRLGLRGDEARDRLARHGPNRLPRAVSAGPVRRLLRQLHHPLVYVLVVSGFVTLALRELVDSAVIFGVVVLNAVIGFVQESKADAALEALRSMVHTRARVVRDGLRHEVASEELVPGDLVLLEAGDKVPADLRLVDSSELRLDESALTGESLPVPKRPGVVERRTPVADRSNMAWSGTLVVAGTGSGVVVATGAGTEVGEIHRLVGGAEVLATPLSRKLAVFSAWLTGVVLALAVLTFAVGVARGEAGAEMFTAAVALAVGAIPEGLPAAVTITLAIGVSRMARRGAVVRRLPAVETLGGATVICSDKTGTLTQNRMSVRLLWSPSSEVEVGDRPGPGTLAAVRDDQALWWCLLAGANCNDAALTEAGEGVGDPTETAMLLVARHLGAAPHALPRLGSVPFSSERQYMATRHASGGRPGGDVVLVKGGVERVLALCSQQLGPDGTPAPLAAEPVLAAAHALAAQGMRVLATALLDDAGPDALADVVAGRRPLVLTGLQAMLDPPRDTAAAAVRSCREAGIEVKMITGDHAGTAVSVARQVGLLDGDGDGDAVLSGAEVEALDDDVVGEAVERASVFARVSPGQKLRIVEALQARRHVVAMTGDGVNDAPALKRADVGVAMGRSGTEVAKDAGDVVLTDDDFATIEAAVEEGRGVFDNITKFIVWTLPTNMGEGLVILVAILLGTSLPILPTQILWINMTTAVALGLMLAFEPKEDGIMTRPPRDPRRSLLSAPVVLRTLLVSALLVVGSRWVFDHELAQGASLEVSRTAAINVFVTVEAFYLFSCRSLVRPLWRSGLLGNRWLLVGVAVQVVLQAALTYLPAMNALFHTAPIDAGVWLRIVLVAVAAAVVVELDKLRWRRSAATARP</sequence>
<gene>
    <name evidence="15" type="ORF">BKA08_000070</name>
</gene>
<dbReference type="GO" id="GO:0030007">
    <property type="term" value="P:intracellular potassium ion homeostasis"/>
    <property type="evidence" value="ECO:0007669"/>
    <property type="project" value="TreeGrafter"/>
</dbReference>
<dbReference type="InterPro" id="IPR036412">
    <property type="entry name" value="HAD-like_sf"/>
</dbReference>
<name>A0A7Y9EXN3_9ACTN</name>
<dbReference type="InterPro" id="IPR044492">
    <property type="entry name" value="P_typ_ATPase_HD_dom"/>
</dbReference>
<dbReference type="Pfam" id="PF13246">
    <property type="entry name" value="Cation_ATPase"/>
    <property type="match status" value="1"/>
</dbReference>
<evidence type="ECO:0000256" key="8">
    <source>
        <dbReference type="ARBA" id="ARBA00022967"/>
    </source>
</evidence>
<dbReference type="Pfam" id="PF00690">
    <property type="entry name" value="Cation_ATPase_N"/>
    <property type="match status" value="1"/>
</dbReference>
<keyword evidence="15" id="KW-0378">Hydrolase</keyword>
<organism evidence="15 16">
    <name type="scientific">Nocardioides marinisabuli</name>
    <dbReference type="NCBI Taxonomy" id="419476"/>
    <lineage>
        <taxon>Bacteria</taxon>
        <taxon>Bacillati</taxon>
        <taxon>Actinomycetota</taxon>
        <taxon>Actinomycetes</taxon>
        <taxon>Propionibacteriales</taxon>
        <taxon>Nocardioidaceae</taxon>
        <taxon>Nocardioides</taxon>
    </lineage>
</organism>
<comment type="caution">
    <text evidence="15">The sequence shown here is derived from an EMBL/GenBank/DDBJ whole genome shotgun (WGS) entry which is preliminary data.</text>
</comment>
<comment type="subcellular location">
    <subcellularLocation>
        <location evidence="1">Cell membrane</location>
        <topology evidence="1">Multi-pass membrane protein</topology>
    </subcellularLocation>
</comment>
<dbReference type="InterPro" id="IPR008250">
    <property type="entry name" value="ATPase_P-typ_transduc_dom_A_sf"/>
</dbReference>
<feature type="transmembrane region" description="Helical" evidence="13">
    <location>
        <begin position="246"/>
        <end position="267"/>
    </location>
</feature>
<dbReference type="PANTHER" id="PTHR43294">
    <property type="entry name" value="SODIUM/POTASSIUM-TRANSPORTING ATPASE SUBUNIT ALPHA"/>
    <property type="match status" value="1"/>
</dbReference>
<evidence type="ECO:0000313" key="15">
    <source>
        <dbReference type="EMBL" id="NYD55832.1"/>
    </source>
</evidence>
<dbReference type="FunFam" id="2.70.150.10:FF:000016">
    <property type="entry name" value="Calcium-transporting P-type ATPase putative"/>
    <property type="match status" value="1"/>
</dbReference>
<dbReference type="InterPro" id="IPR059000">
    <property type="entry name" value="ATPase_P-type_domA"/>
</dbReference>
<feature type="transmembrane region" description="Helical" evidence="13">
    <location>
        <begin position="89"/>
        <end position="105"/>
    </location>
</feature>
<dbReference type="InterPro" id="IPR018303">
    <property type="entry name" value="ATPase_P-typ_P_site"/>
</dbReference>
<keyword evidence="5" id="KW-0479">Metal-binding</keyword>
<protein>
    <recommendedName>
        <fullName evidence="12">Probable cation-transporting ATPase F</fullName>
    </recommendedName>
</protein>
<dbReference type="SUPFAM" id="SSF81665">
    <property type="entry name" value="Calcium ATPase, transmembrane domain M"/>
    <property type="match status" value="1"/>
</dbReference>
<evidence type="ECO:0000256" key="13">
    <source>
        <dbReference type="SAM" id="Phobius"/>
    </source>
</evidence>
<dbReference type="InterPro" id="IPR006068">
    <property type="entry name" value="ATPase_P-typ_cation-transptr_C"/>
</dbReference>
<evidence type="ECO:0000313" key="16">
    <source>
        <dbReference type="Proteomes" id="UP000516957"/>
    </source>
</evidence>
<keyword evidence="16" id="KW-1185">Reference proteome</keyword>
<dbReference type="SFLD" id="SFLDG00002">
    <property type="entry name" value="C1.7:_P-type_atpase_like"/>
    <property type="match status" value="1"/>
</dbReference>
<dbReference type="InterPro" id="IPR023299">
    <property type="entry name" value="ATPase_P-typ_cyto_dom_N"/>
</dbReference>
<dbReference type="SFLD" id="SFLDS00003">
    <property type="entry name" value="Haloacid_Dehalogenase"/>
    <property type="match status" value="1"/>
</dbReference>
<dbReference type="GO" id="GO:0005886">
    <property type="term" value="C:plasma membrane"/>
    <property type="evidence" value="ECO:0007669"/>
    <property type="project" value="UniProtKB-SubCell"/>
</dbReference>
<feature type="transmembrane region" description="Helical" evidence="13">
    <location>
        <begin position="688"/>
        <end position="713"/>
    </location>
</feature>
<dbReference type="SUPFAM" id="SSF81660">
    <property type="entry name" value="Metal cation-transporting ATPase, ATP-binding domain N"/>
    <property type="match status" value="1"/>
</dbReference>
<dbReference type="SMART" id="SM00831">
    <property type="entry name" value="Cation_ATPase_N"/>
    <property type="match status" value="1"/>
</dbReference>
<dbReference type="InterPro" id="IPR023214">
    <property type="entry name" value="HAD_sf"/>
</dbReference>
<evidence type="ECO:0000256" key="12">
    <source>
        <dbReference type="ARBA" id="ARBA00069458"/>
    </source>
</evidence>
<dbReference type="PROSITE" id="PS00154">
    <property type="entry name" value="ATPASE_E1_E2"/>
    <property type="match status" value="1"/>
</dbReference>
<keyword evidence="4 13" id="KW-0812">Transmembrane</keyword>
<keyword evidence="6" id="KW-0547">Nucleotide-binding</keyword>
<dbReference type="SFLD" id="SFLDF00027">
    <property type="entry name" value="p-type_atpase"/>
    <property type="match status" value="1"/>
</dbReference>
<dbReference type="EMBL" id="JACCBE010000001">
    <property type="protein sequence ID" value="NYD55832.1"/>
    <property type="molecule type" value="Genomic_DNA"/>
</dbReference>
<evidence type="ECO:0000256" key="10">
    <source>
        <dbReference type="ARBA" id="ARBA00023136"/>
    </source>
</evidence>
<dbReference type="GO" id="GO:0005391">
    <property type="term" value="F:P-type sodium:potassium-exchanging transporter activity"/>
    <property type="evidence" value="ECO:0007669"/>
    <property type="project" value="TreeGrafter"/>
</dbReference>
<evidence type="ECO:0000256" key="1">
    <source>
        <dbReference type="ARBA" id="ARBA00004651"/>
    </source>
</evidence>
<comment type="similarity">
    <text evidence="2">Belongs to the cation transport ATPase (P-type) (TC 3.A.3) family. Type IIA subfamily.</text>
</comment>
<dbReference type="RefSeq" id="WP_179613802.1">
    <property type="nucleotide sequence ID" value="NZ_JACCBE010000001.1"/>
</dbReference>
<dbReference type="GO" id="GO:0006883">
    <property type="term" value="P:intracellular sodium ion homeostasis"/>
    <property type="evidence" value="ECO:0007669"/>
    <property type="project" value="TreeGrafter"/>
</dbReference>
<dbReference type="Pfam" id="PF00689">
    <property type="entry name" value="Cation_ATPase_C"/>
    <property type="match status" value="1"/>
</dbReference>
<dbReference type="GO" id="GO:0046872">
    <property type="term" value="F:metal ion binding"/>
    <property type="evidence" value="ECO:0007669"/>
    <property type="project" value="UniProtKB-KW"/>
</dbReference>
<evidence type="ECO:0000256" key="3">
    <source>
        <dbReference type="ARBA" id="ARBA00022475"/>
    </source>
</evidence>
<proteinExistence type="inferred from homology"/>
<dbReference type="Gene3D" id="3.40.1110.10">
    <property type="entry name" value="Calcium-transporting ATPase, cytoplasmic domain N"/>
    <property type="match status" value="1"/>
</dbReference>
<keyword evidence="7" id="KW-0067">ATP-binding</keyword>
<feature type="transmembrane region" description="Helical" evidence="13">
    <location>
        <begin position="828"/>
        <end position="849"/>
    </location>
</feature>
<reference evidence="15 16" key="1">
    <citation type="submission" date="2020-07" db="EMBL/GenBank/DDBJ databases">
        <title>Sequencing the genomes of 1000 actinobacteria strains.</title>
        <authorList>
            <person name="Klenk H.-P."/>
        </authorList>
    </citation>
    <scope>NUCLEOTIDE SEQUENCE [LARGE SCALE GENOMIC DNA]</scope>
    <source>
        <strain evidence="15 16">DSM 18965</strain>
    </source>
</reference>
<dbReference type="AlphaFoldDB" id="A0A7Y9EXN3"/>
<feature type="transmembrane region" description="Helical" evidence="13">
    <location>
        <begin position="861"/>
        <end position="878"/>
    </location>
</feature>
<keyword evidence="8" id="KW-1278">Translocase</keyword>
<feature type="domain" description="Cation-transporting P-type ATPase N-terminal" evidence="14">
    <location>
        <begin position="11"/>
        <end position="85"/>
    </location>
</feature>
<dbReference type="GO" id="GO:1990573">
    <property type="term" value="P:potassium ion import across plasma membrane"/>
    <property type="evidence" value="ECO:0007669"/>
    <property type="project" value="TreeGrafter"/>
</dbReference>
<accession>A0A7Y9EXN3</accession>
<dbReference type="FunFam" id="3.40.50.1000:FF:000001">
    <property type="entry name" value="Phospholipid-transporting ATPase IC"/>
    <property type="match status" value="1"/>
</dbReference>
<dbReference type="PRINTS" id="PR00119">
    <property type="entry name" value="CATATPASE"/>
</dbReference>
<evidence type="ECO:0000256" key="2">
    <source>
        <dbReference type="ARBA" id="ARBA00005675"/>
    </source>
</evidence>
<dbReference type="SUPFAM" id="SSF81653">
    <property type="entry name" value="Calcium ATPase, transduction domain A"/>
    <property type="match status" value="1"/>
</dbReference>
<evidence type="ECO:0000256" key="7">
    <source>
        <dbReference type="ARBA" id="ARBA00022840"/>
    </source>
</evidence>
<dbReference type="GO" id="GO:0036376">
    <property type="term" value="P:sodium ion export across plasma membrane"/>
    <property type="evidence" value="ECO:0007669"/>
    <property type="project" value="TreeGrafter"/>
</dbReference>
<dbReference type="Gene3D" id="1.20.1110.10">
    <property type="entry name" value="Calcium-transporting ATPase, transmembrane domain"/>
    <property type="match status" value="1"/>
</dbReference>
<dbReference type="PANTHER" id="PTHR43294:SF21">
    <property type="entry name" value="CATION TRANSPORTING ATPASE"/>
    <property type="match status" value="1"/>
</dbReference>
<dbReference type="GO" id="GO:0005524">
    <property type="term" value="F:ATP binding"/>
    <property type="evidence" value="ECO:0007669"/>
    <property type="project" value="UniProtKB-KW"/>
</dbReference>
<evidence type="ECO:0000256" key="4">
    <source>
        <dbReference type="ARBA" id="ARBA00022692"/>
    </source>
</evidence>
<dbReference type="Proteomes" id="UP000516957">
    <property type="component" value="Unassembled WGS sequence"/>
</dbReference>
<keyword evidence="3" id="KW-1003">Cell membrane</keyword>
<dbReference type="SUPFAM" id="SSF56784">
    <property type="entry name" value="HAD-like"/>
    <property type="match status" value="1"/>
</dbReference>
<dbReference type="InterPro" id="IPR004014">
    <property type="entry name" value="ATPase_P-typ_cation-transptr_N"/>
</dbReference>
<dbReference type="Pfam" id="PF00122">
    <property type="entry name" value="E1-E2_ATPase"/>
    <property type="match status" value="1"/>
</dbReference>
<evidence type="ECO:0000256" key="9">
    <source>
        <dbReference type="ARBA" id="ARBA00022989"/>
    </source>
</evidence>
<evidence type="ECO:0000256" key="6">
    <source>
        <dbReference type="ARBA" id="ARBA00022741"/>
    </source>
</evidence>
<dbReference type="Pfam" id="PF08282">
    <property type="entry name" value="Hydrolase_3"/>
    <property type="match status" value="1"/>
</dbReference>
<evidence type="ECO:0000256" key="11">
    <source>
        <dbReference type="ARBA" id="ARBA00049360"/>
    </source>
</evidence>
<feature type="transmembrane region" description="Helical" evidence="13">
    <location>
        <begin position="279"/>
        <end position="304"/>
    </location>
</feature>
<dbReference type="GO" id="GO:0016887">
    <property type="term" value="F:ATP hydrolysis activity"/>
    <property type="evidence" value="ECO:0007669"/>
    <property type="project" value="InterPro"/>
</dbReference>
<dbReference type="NCBIfam" id="TIGR01494">
    <property type="entry name" value="ATPase_P-type"/>
    <property type="match status" value="2"/>
</dbReference>
<dbReference type="PRINTS" id="PR00120">
    <property type="entry name" value="HATPASE"/>
</dbReference>
<feature type="transmembrane region" description="Helical" evidence="13">
    <location>
        <begin position="796"/>
        <end position="816"/>
    </location>
</feature>
<dbReference type="InterPro" id="IPR050510">
    <property type="entry name" value="Cation_transp_ATPase_P-type"/>
</dbReference>
<evidence type="ECO:0000259" key="14">
    <source>
        <dbReference type="SMART" id="SM00831"/>
    </source>
</evidence>
<comment type="catalytic activity">
    <reaction evidence="11">
        <text>ATP + H2O = ADP + phosphate + H(+)</text>
        <dbReference type="Rhea" id="RHEA:13065"/>
        <dbReference type="ChEBI" id="CHEBI:15377"/>
        <dbReference type="ChEBI" id="CHEBI:15378"/>
        <dbReference type="ChEBI" id="CHEBI:30616"/>
        <dbReference type="ChEBI" id="CHEBI:43474"/>
        <dbReference type="ChEBI" id="CHEBI:456216"/>
    </reaction>
</comment>